<dbReference type="AlphaFoldDB" id="A0A8J1U1X7"/>
<proteinExistence type="inferred from homology"/>
<evidence type="ECO:0000256" key="10">
    <source>
        <dbReference type="ARBA" id="ARBA00023098"/>
    </source>
</evidence>
<evidence type="ECO:0000256" key="37">
    <source>
        <dbReference type="ARBA" id="ARBA00048869"/>
    </source>
</evidence>
<organism evidence="43 44">
    <name type="scientific">Owenia fusiformis</name>
    <name type="common">Polychaete worm</name>
    <dbReference type="NCBI Taxonomy" id="6347"/>
    <lineage>
        <taxon>Eukaryota</taxon>
        <taxon>Metazoa</taxon>
        <taxon>Spiralia</taxon>
        <taxon>Lophotrochozoa</taxon>
        <taxon>Annelida</taxon>
        <taxon>Polychaeta</taxon>
        <taxon>Sedentaria</taxon>
        <taxon>Canalipalpata</taxon>
        <taxon>Sabellida</taxon>
        <taxon>Oweniida</taxon>
        <taxon>Oweniidae</taxon>
        <taxon>Owenia</taxon>
    </lineage>
</organism>
<evidence type="ECO:0000256" key="33">
    <source>
        <dbReference type="ARBA" id="ARBA00048454"/>
    </source>
</evidence>
<dbReference type="InterPro" id="IPR001087">
    <property type="entry name" value="GDSL"/>
</dbReference>
<evidence type="ECO:0000256" key="13">
    <source>
        <dbReference type="ARBA" id="ARBA00023369"/>
    </source>
</evidence>
<comment type="catalytic activity">
    <reaction evidence="35">
        <text>1-hexadecanoyl-sn-glycero-3-phosphocholine + H2O = sn-glycerol 3-phosphocholine + hexadecanoate + H(+)</text>
        <dbReference type="Rhea" id="RHEA:40435"/>
        <dbReference type="ChEBI" id="CHEBI:7896"/>
        <dbReference type="ChEBI" id="CHEBI:15377"/>
        <dbReference type="ChEBI" id="CHEBI:15378"/>
        <dbReference type="ChEBI" id="CHEBI:16870"/>
        <dbReference type="ChEBI" id="CHEBI:72998"/>
    </reaction>
    <physiologicalReaction direction="left-to-right" evidence="35">
        <dbReference type="Rhea" id="RHEA:40436"/>
    </physiologicalReaction>
</comment>
<keyword evidence="11" id="KW-0472">Membrane</keyword>
<evidence type="ECO:0000256" key="20">
    <source>
        <dbReference type="ARBA" id="ARBA00045916"/>
    </source>
</evidence>
<reference evidence="43" key="1">
    <citation type="submission" date="2022-03" db="EMBL/GenBank/DDBJ databases">
        <authorList>
            <person name="Martin C."/>
        </authorList>
    </citation>
    <scope>NUCLEOTIDE SEQUENCE</scope>
</reference>
<evidence type="ECO:0000256" key="28">
    <source>
        <dbReference type="ARBA" id="ARBA00048058"/>
    </source>
</evidence>
<comment type="similarity">
    <text evidence="2">Belongs to the 'GDSL' lipolytic enzyme family. Phospholipase B1 subfamily.</text>
</comment>
<comment type="catalytic activity">
    <reaction evidence="34">
        <text>1-hexadecanoyl-2-(9Z-octadecenoyl)-sn-glycero-3-phosphoethanolamine + H2O = 1-hexadecanoyl-sn-glycero-3-phosphoethanolamine + (9Z)-octadecenoate + H(+)</text>
        <dbReference type="Rhea" id="RHEA:40911"/>
        <dbReference type="ChEBI" id="CHEBI:15377"/>
        <dbReference type="ChEBI" id="CHEBI:15378"/>
        <dbReference type="ChEBI" id="CHEBI:30823"/>
        <dbReference type="ChEBI" id="CHEBI:73004"/>
        <dbReference type="ChEBI" id="CHEBI:73007"/>
    </reaction>
    <physiologicalReaction direction="left-to-right" evidence="34">
        <dbReference type="Rhea" id="RHEA:40912"/>
    </physiologicalReaction>
</comment>
<evidence type="ECO:0000256" key="38">
    <source>
        <dbReference type="ARBA" id="ARBA00048872"/>
    </source>
</evidence>
<evidence type="ECO:0000256" key="4">
    <source>
        <dbReference type="ARBA" id="ARBA00022475"/>
    </source>
</evidence>
<evidence type="ECO:0000256" key="41">
    <source>
        <dbReference type="ARBA" id="ARBA00049372"/>
    </source>
</evidence>
<comment type="catalytic activity">
    <reaction evidence="32">
        <text>1,2,3-tri-(9Z-octadecenoyl)-glycerol + H2O = di-(9Z)-octadecenoylglycerol + (9Z)-octadecenoate + H(+)</text>
        <dbReference type="Rhea" id="RHEA:38575"/>
        <dbReference type="ChEBI" id="CHEBI:15377"/>
        <dbReference type="ChEBI" id="CHEBI:15378"/>
        <dbReference type="ChEBI" id="CHEBI:30823"/>
        <dbReference type="ChEBI" id="CHEBI:53753"/>
        <dbReference type="ChEBI" id="CHEBI:75945"/>
    </reaction>
    <physiologicalReaction direction="left-to-right" evidence="32">
        <dbReference type="Rhea" id="RHEA:38576"/>
    </physiologicalReaction>
</comment>
<dbReference type="PANTHER" id="PTHR21325">
    <property type="entry name" value="PHOSPHOLIPASE B, PLB1"/>
    <property type="match status" value="1"/>
</dbReference>
<comment type="function">
    <text evidence="20">Calcium-independent membrane-associated phospholipase that catalyzes complete diacylation of phospholipids by hydrolyzing both sn-1 and sn-2 fatty acyl chains attached to the glycerol backbone (phospholipase B activity). Has dual phospholipase and lysophospholipase activities toward diacylphospholipids. Preferentially cleaves sn-2 ester bonds over sn-1 bonds. Acts as a lipase toward glycerolipid substrates. Hydrolyzes fatty acyl chains of diacylglycerols with preference for the sn-2 position and of triacylglycerols with not positional selectivity. May also hydrolyze long chain retinyl esters such as retinyl palmitate. May contribute to digestion of dietary phospholipids, glycerolipids and retinoids, facilitating lipid absorption at the brush border.</text>
</comment>
<evidence type="ECO:0000313" key="43">
    <source>
        <dbReference type="EMBL" id="CAH1792265.1"/>
    </source>
</evidence>
<keyword evidence="10" id="KW-0443">Lipid metabolism</keyword>
<comment type="catalytic activity">
    <reaction evidence="13">
        <text>a triacylglycerol + H2O = a diacylglycerol + a fatty acid + H(+)</text>
        <dbReference type="Rhea" id="RHEA:12044"/>
        <dbReference type="ChEBI" id="CHEBI:15377"/>
        <dbReference type="ChEBI" id="CHEBI:15378"/>
        <dbReference type="ChEBI" id="CHEBI:17855"/>
        <dbReference type="ChEBI" id="CHEBI:18035"/>
        <dbReference type="ChEBI" id="CHEBI:28868"/>
        <dbReference type="EC" id="3.1.1.3"/>
    </reaction>
    <physiologicalReaction direction="left-to-right" evidence="13">
        <dbReference type="Rhea" id="RHEA:12045"/>
    </physiologicalReaction>
</comment>
<evidence type="ECO:0000256" key="18">
    <source>
        <dbReference type="ARBA" id="ARBA00031485"/>
    </source>
</evidence>
<comment type="catalytic activity">
    <reaction evidence="31">
        <text>1-octadecanoyl-2-(9Z,12Z)-octadecadienoyl-sn-glycerol + H2O = 1-octadecanoyl-sn-glycerol + (9Z,12Z)-octadecadienoate + H(+)</text>
        <dbReference type="Rhea" id="RHEA:40927"/>
        <dbReference type="ChEBI" id="CHEBI:15377"/>
        <dbReference type="ChEBI" id="CHEBI:15378"/>
        <dbReference type="ChEBI" id="CHEBI:30245"/>
        <dbReference type="ChEBI" id="CHEBI:75550"/>
        <dbReference type="ChEBI" id="CHEBI:77097"/>
    </reaction>
    <physiologicalReaction direction="left-to-right" evidence="31">
        <dbReference type="Rhea" id="RHEA:40928"/>
    </physiologicalReaction>
</comment>
<evidence type="ECO:0000256" key="6">
    <source>
        <dbReference type="ARBA" id="ARBA00022729"/>
    </source>
</evidence>
<gene>
    <name evidence="43" type="ORF">OFUS_LOCUS17261</name>
</gene>
<evidence type="ECO:0000256" key="29">
    <source>
        <dbReference type="ARBA" id="ARBA00048227"/>
    </source>
</evidence>
<evidence type="ECO:0000256" key="31">
    <source>
        <dbReference type="ARBA" id="ARBA00048374"/>
    </source>
</evidence>
<comment type="catalytic activity">
    <reaction evidence="27">
        <text>a 1-O-alkyl-2-acyl-sn-glycero-3-phosphocholine + H2O = a 1-O-alkyl-sn-glycero-3-phosphocholine + a fatty acid + H(+)</text>
        <dbReference type="Rhea" id="RHEA:36231"/>
        <dbReference type="ChEBI" id="CHEBI:15377"/>
        <dbReference type="ChEBI" id="CHEBI:15378"/>
        <dbReference type="ChEBI" id="CHEBI:28868"/>
        <dbReference type="ChEBI" id="CHEBI:30909"/>
        <dbReference type="ChEBI" id="CHEBI:36702"/>
        <dbReference type="EC" id="3.1.1.4"/>
    </reaction>
    <physiologicalReaction direction="left-to-right" evidence="27">
        <dbReference type="Rhea" id="RHEA:36232"/>
    </physiologicalReaction>
</comment>
<comment type="catalytic activity">
    <reaction evidence="40">
        <text>1,2-dihexadecanoyl-sn-glycero-3-phosphocholine + 2 H2O = sn-glycerol 3-phosphocholine + 2 hexadecanoate + 2 H(+)</text>
        <dbReference type="Rhea" id="RHEA:40975"/>
        <dbReference type="ChEBI" id="CHEBI:7896"/>
        <dbReference type="ChEBI" id="CHEBI:15377"/>
        <dbReference type="ChEBI" id="CHEBI:15378"/>
        <dbReference type="ChEBI" id="CHEBI:16870"/>
        <dbReference type="ChEBI" id="CHEBI:72999"/>
    </reaction>
    <physiologicalReaction direction="left-to-right" evidence="40">
        <dbReference type="Rhea" id="RHEA:40976"/>
    </physiologicalReaction>
</comment>
<dbReference type="InterPro" id="IPR035547">
    <property type="entry name" value="Phospholipase_B"/>
</dbReference>
<dbReference type="EMBL" id="CAIIXF020000008">
    <property type="protein sequence ID" value="CAH1792265.1"/>
    <property type="molecule type" value="Genomic_DNA"/>
</dbReference>
<evidence type="ECO:0000256" key="42">
    <source>
        <dbReference type="ARBA" id="ARBA00049461"/>
    </source>
</evidence>
<evidence type="ECO:0000256" key="5">
    <source>
        <dbReference type="ARBA" id="ARBA00022692"/>
    </source>
</evidence>
<evidence type="ECO:0000256" key="22">
    <source>
        <dbReference type="ARBA" id="ARBA00047363"/>
    </source>
</evidence>
<comment type="catalytic activity">
    <reaction evidence="28">
        <text>1,2-di-(9Z-octadecenoyl)-sn-glycero-3-phosphocholine + H2O = 1-(9Z-octadecenoyl)-sn-glycero-3-phosphocholine + (9Z)-octadecenoate + H(+)</text>
        <dbReference type="Rhea" id="RHEA:40923"/>
        <dbReference type="ChEBI" id="CHEBI:15377"/>
        <dbReference type="ChEBI" id="CHEBI:15378"/>
        <dbReference type="ChEBI" id="CHEBI:28610"/>
        <dbReference type="ChEBI" id="CHEBI:30823"/>
        <dbReference type="ChEBI" id="CHEBI:74669"/>
    </reaction>
    <physiologicalReaction direction="left-to-right" evidence="28">
        <dbReference type="Rhea" id="RHEA:40924"/>
    </physiologicalReaction>
</comment>
<comment type="subcellular location">
    <subcellularLocation>
        <location evidence="1">Apical cell membrane</location>
        <topology evidence="1">Single-pass type I membrane protein</topology>
    </subcellularLocation>
</comment>
<evidence type="ECO:0000256" key="40">
    <source>
        <dbReference type="ARBA" id="ARBA00049363"/>
    </source>
</evidence>
<dbReference type="GO" id="GO:0004623">
    <property type="term" value="F:phospholipase A2 activity"/>
    <property type="evidence" value="ECO:0007669"/>
    <property type="project" value="UniProtKB-EC"/>
</dbReference>
<evidence type="ECO:0000313" key="44">
    <source>
        <dbReference type="Proteomes" id="UP000749559"/>
    </source>
</evidence>
<keyword evidence="6" id="KW-0732">Signal</keyword>
<evidence type="ECO:0000256" key="9">
    <source>
        <dbReference type="ARBA" id="ARBA00022989"/>
    </source>
</evidence>
<comment type="catalytic activity">
    <reaction evidence="38">
        <text>1-O-hexadecyl-2-(9Z)-octadecenoyl-sn-glycero-3-phosphocholine + H2O = 1-O-hexadecyl-sn-glycero-3-phosphocholine + (9Z)-octadecenoate + H(+)</text>
        <dbReference type="Rhea" id="RHEA:40915"/>
        <dbReference type="ChEBI" id="CHEBI:15377"/>
        <dbReference type="ChEBI" id="CHEBI:15378"/>
        <dbReference type="ChEBI" id="CHEBI:30823"/>
        <dbReference type="ChEBI" id="CHEBI:34112"/>
        <dbReference type="ChEBI" id="CHEBI:64496"/>
    </reaction>
    <physiologicalReaction direction="left-to-right" evidence="38">
        <dbReference type="Rhea" id="RHEA:40916"/>
    </physiologicalReaction>
</comment>
<evidence type="ECO:0000256" key="12">
    <source>
        <dbReference type="ARBA" id="ARBA00023180"/>
    </source>
</evidence>
<evidence type="ECO:0000256" key="24">
    <source>
        <dbReference type="ARBA" id="ARBA00047459"/>
    </source>
</evidence>
<evidence type="ECO:0000256" key="11">
    <source>
        <dbReference type="ARBA" id="ARBA00023136"/>
    </source>
</evidence>
<evidence type="ECO:0000256" key="34">
    <source>
        <dbReference type="ARBA" id="ARBA00048613"/>
    </source>
</evidence>
<evidence type="ECO:0000256" key="17">
    <source>
        <dbReference type="ARBA" id="ARBA00031182"/>
    </source>
</evidence>
<keyword evidence="7" id="KW-0677">Repeat</keyword>
<comment type="catalytic activity">
    <reaction evidence="30">
        <text>1-hexadecanoyl-2-(9Z,12Z-octadecadienoyl)-sn-glycero-3-phosphocholine + H2O = 2-(9Z,12Z-octadecadienoyl)-sn-glycero-3-phosphocholine + hexadecanoate + H(+)</text>
        <dbReference type="Rhea" id="RHEA:40971"/>
        <dbReference type="ChEBI" id="CHEBI:7896"/>
        <dbReference type="ChEBI" id="CHEBI:15377"/>
        <dbReference type="ChEBI" id="CHEBI:15378"/>
        <dbReference type="ChEBI" id="CHEBI:73002"/>
        <dbReference type="ChEBI" id="CHEBI:76084"/>
    </reaction>
    <physiologicalReaction direction="left-to-right" evidence="30">
        <dbReference type="Rhea" id="RHEA:40972"/>
    </physiologicalReaction>
</comment>
<dbReference type="FunFam" id="3.40.50.1110:FF:000005">
    <property type="entry name" value="Phospholipase B1"/>
    <property type="match status" value="1"/>
</dbReference>
<name>A0A8J1U1X7_OWEFU</name>
<evidence type="ECO:0000256" key="7">
    <source>
        <dbReference type="ARBA" id="ARBA00022737"/>
    </source>
</evidence>
<evidence type="ECO:0000256" key="23">
    <source>
        <dbReference type="ARBA" id="ARBA00047438"/>
    </source>
</evidence>
<evidence type="ECO:0000256" key="26">
    <source>
        <dbReference type="ARBA" id="ARBA00048015"/>
    </source>
</evidence>
<dbReference type="InterPro" id="IPR036514">
    <property type="entry name" value="SGNH_hydro_sf"/>
</dbReference>
<evidence type="ECO:0000256" key="21">
    <source>
        <dbReference type="ARBA" id="ARBA00047324"/>
    </source>
</evidence>
<comment type="catalytic activity">
    <reaction evidence="29">
        <text>1,2-dihexadecanoyl-sn-glycero-3-phosphocholine + H2O = 1-hexadecanoyl-sn-glycero-3-phosphocholine + hexadecanoate + H(+)</text>
        <dbReference type="Rhea" id="RHEA:41223"/>
        <dbReference type="ChEBI" id="CHEBI:7896"/>
        <dbReference type="ChEBI" id="CHEBI:15377"/>
        <dbReference type="ChEBI" id="CHEBI:15378"/>
        <dbReference type="ChEBI" id="CHEBI:72998"/>
        <dbReference type="ChEBI" id="CHEBI:72999"/>
    </reaction>
    <physiologicalReaction direction="left-to-right" evidence="29">
        <dbReference type="Rhea" id="RHEA:41224"/>
    </physiologicalReaction>
</comment>
<evidence type="ECO:0000256" key="3">
    <source>
        <dbReference type="ARBA" id="ARBA00015133"/>
    </source>
</evidence>
<dbReference type="InterPro" id="IPR038885">
    <property type="entry name" value="PLB1"/>
</dbReference>
<keyword evidence="9" id="KW-1133">Transmembrane helix</keyword>
<keyword evidence="44" id="KW-1185">Reference proteome</keyword>
<evidence type="ECO:0000256" key="39">
    <source>
        <dbReference type="ARBA" id="ARBA00048939"/>
    </source>
</evidence>
<comment type="catalytic activity">
    <reaction evidence="41">
        <text>1,3-di-(9Z-octadecenoyl)-glycerol + H2O = 1-(9Z-octadecenoyl)-glycerol + (9Z)-octadecenoate + H(+)</text>
        <dbReference type="Rhea" id="RHEA:39939"/>
        <dbReference type="ChEBI" id="CHEBI:15377"/>
        <dbReference type="ChEBI" id="CHEBI:15378"/>
        <dbReference type="ChEBI" id="CHEBI:30823"/>
        <dbReference type="ChEBI" id="CHEBI:75342"/>
        <dbReference type="ChEBI" id="CHEBI:75735"/>
    </reaction>
    <physiologicalReaction direction="left-to-right" evidence="41">
        <dbReference type="Rhea" id="RHEA:39940"/>
    </physiologicalReaction>
</comment>
<dbReference type="GO" id="GO:0004622">
    <property type="term" value="F:phosphatidylcholine lysophospholipase activity"/>
    <property type="evidence" value="ECO:0007669"/>
    <property type="project" value="UniProtKB-EC"/>
</dbReference>
<comment type="catalytic activity">
    <reaction evidence="21">
        <text>1-hexadecanoyl-2-(9Z)-octadecenoyl-3-octadecanoyl-sn-glycerol + H2O = 2-(9Z-octadecenoyl)-3-octadecanoyl-sn-glycerol + hexadecanoate + H(+)</text>
        <dbReference type="Rhea" id="RHEA:41107"/>
        <dbReference type="ChEBI" id="CHEBI:7896"/>
        <dbReference type="ChEBI" id="CHEBI:15377"/>
        <dbReference type="ChEBI" id="CHEBI:15378"/>
        <dbReference type="ChEBI" id="CHEBI:75558"/>
        <dbReference type="ChEBI" id="CHEBI:77623"/>
    </reaction>
    <physiologicalReaction direction="left-to-right" evidence="21">
        <dbReference type="Rhea" id="RHEA:41108"/>
    </physiologicalReaction>
</comment>
<evidence type="ECO:0000256" key="15">
    <source>
        <dbReference type="ARBA" id="ARBA00023422"/>
    </source>
</evidence>
<keyword evidence="4" id="KW-1003">Cell membrane</keyword>
<evidence type="ECO:0000256" key="25">
    <source>
        <dbReference type="ARBA" id="ARBA00048011"/>
    </source>
</evidence>
<comment type="catalytic activity">
    <reaction evidence="23">
        <text>1-(9Z-octadecenoyl)-glycerol + H2O = glycerol + (9Z)-octadecenoate + H(+)</text>
        <dbReference type="Rhea" id="RHEA:38487"/>
        <dbReference type="ChEBI" id="CHEBI:15377"/>
        <dbReference type="ChEBI" id="CHEBI:15378"/>
        <dbReference type="ChEBI" id="CHEBI:17754"/>
        <dbReference type="ChEBI" id="CHEBI:30823"/>
        <dbReference type="ChEBI" id="CHEBI:75342"/>
    </reaction>
    <physiologicalReaction direction="left-to-right" evidence="23">
        <dbReference type="Rhea" id="RHEA:38488"/>
    </physiologicalReaction>
</comment>
<dbReference type="PANTHER" id="PTHR21325:SF31">
    <property type="entry name" value="GH22081P-RELATED"/>
    <property type="match status" value="1"/>
</dbReference>
<dbReference type="GO" id="GO:0031526">
    <property type="term" value="C:brush border membrane"/>
    <property type="evidence" value="ECO:0007669"/>
    <property type="project" value="TreeGrafter"/>
</dbReference>
<dbReference type="Proteomes" id="UP000749559">
    <property type="component" value="Unassembled WGS sequence"/>
</dbReference>
<evidence type="ECO:0000256" key="16">
    <source>
        <dbReference type="ARBA" id="ARBA00029723"/>
    </source>
</evidence>
<evidence type="ECO:0000256" key="2">
    <source>
        <dbReference type="ARBA" id="ARBA00009979"/>
    </source>
</evidence>
<comment type="catalytic activity">
    <reaction evidence="24">
        <text>1-hexadecanoyl-2-(9Z)-octadecenoyl-3-octadecanoyl-sn-glycerol + H2O = 1-hexadecanoyl-2-(9Z-octadecenoyl)-sn-glycerol + octadecanoate + H(+)</text>
        <dbReference type="Rhea" id="RHEA:41111"/>
        <dbReference type="ChEBI" id="CHEBI:15377"/>
        <dbReference type="ChEBI" id="CHEBI:15378"/>
        <dbReference type="ChEBI" id="CHEBI:25629"/>
        <dbReference type="ChEBI" id="CHEBI:75466"/>
        <dbReference type="ChEBI" id="CHEBI:77623"/>
    </reaction>
    <physiologicalReaction direction="left-to-right" evidence="24">
        <dbReference type="Rhea" id="RHEA:41112"/>
    </physiologicalReaction>
</comment>
<evidence type="ECO:0000256" key="32">
    <source>
        <dbReference type="ARBA" id="ARBA00048386"/>
    </source>
</evidence>
<dbReference type="GO" id="GO:0006644">
    <property type="term" value="P:phospholipid metabolic process"/>
    <property type="evidence" value="ECO:0007669"/>
    <property type="project" value="TreeGrafter"/>
</dbReference>
<comment type="catalytic activity">
    <reaction evidence="37">
        <text>1,3-dihexadecanoyl-2-(9Z-octadecenoyl)glycerol + H2O = 1,3-dihexadecanoylglycerol + (9Z)-octadecenoate + H(+)</text>
        <dbReference type="Rhea" id="RHEA:40983"/>
        <dbReference type="ChEBI" id="CHEBI:15377"/>
        <dbReference type="ChEBI" id="CHEBI:15378"/>
        <dbReference type="ChEBI" id="CHEBI:30823"/>
        <dbReference type="ChEBI" id="CHEBI:75688"/>
        <dbReference type="ChEBI" id="CHEBI:77619"/>
    </reaction>
    <physiologicalReaction direction="left-to-right" evidence="37">
        <dbReference type="Rhea" id="RHEA:40984"/>
    </physiologicalReaction>
</comment>
<evidence type="ECO:0000256" key="1">
    <source>
        <dbReference type="ARBA" id="ARBA00004247"/>
    </source>
</evidence>
<dbReference type="CDD" id="cd01824">
    <property type="entry name" value="Phospholipase_B_like"/>
    <property type="match status" value="1"/>
</dbReference>
<keyword evidence="12" id="KW-0325">Glycoprotein</keyword>
<comment type="catalytic activity">
    <reaction evidence="36">
        <text>1-hexadecanoyl-2-(9Z-octadecenoyl)-sn-glycero-3-phosphocholine + H2O = 1-hexadecanoyl-sn-glycero-3-phosphocholine + (9Z)-octadecenoate + H(+)</text>
        <dbReference type="Rhea" id="RHEA:38779"/>
        <dbReference type="ChEBI" id="CHEBI:15377"/>
        <dbReference type="ChEBI" id="CHEBI:15378"/>
        <dbReference type="ChEBI" id="CHEBI:30823"/>
        <dbReference type="ChEBI" id="CHEBI:72998"/>
        <dbReference type="ChEBI" id="CHEBI:73001"/>
    </reaction>
    <physiologicalReaction direction="left-to-right" evidence="36">
        <dbReference type="Rhea" id="RHEA:38780"/>
    </physiologicalReaction>
</comment>
<comment type="caution">
    <text evidence="43">The sequence shown here is derived from an EMBL/GenBank/DDBJ whole genome shotgun (WGS) entry which is preliminary data.</text>
</comment>
<comment type="catalytic activity">
    <reaction evidence="39">
        <text>1-hexadecanoyl-2-(9Z)-octadecenoyl-3-octadecanoyl-sn-glycerol + H2O = 1-hexadecanoyl-3-octadecanoyl-sn-glycerol + (9Z)-octadecenoate + H(+)</text>
        <dbReference type="Rhea" id="RHEA:41103"/>
        <dbReference type="ChEBI" id="CHEBI:15377"/>
        <dbReference type="ChEBI" id="CHEBI:15378"/>
        <dbReference type="ChEBI" id="CHEBI:30823"/>
        <dbReference type="ChEBI" id="CHEBI:77623"/>
        <dbReference type="ChEBI" id="CHEBI:77624"/>
    </reaction>
    <physiologicalReaction direction="left-to-right" evidence="39">
        <dbReference type="Rhea" id="RHEA:41104"/>
    </physiologicalReaction>
</comment>
<comment type="catalytic activity">
    <reaction evidence="26">
        <text>1-hexadecanoyl-2-(9Z-octadecenoyl)-sn-glycero-3-phospho-(1'-sn-glycerol) + H2O = 1-hexadecanoyl-sn-glycero-3-phospho-(1'-sn-glycerol) + (9Z)-octadecenoate + H(+)</text>
        <dbReference type="Rhea" id="RHEA:40919"/>
        <dbReference type="ChEBI" id="CHEBI:15377"/>
        <dbReference type="ChEBI" id="CHEBI:15378"/>
        <dbReference type="ChEBI" id="CHEBI:30823"/>
        <dbReference type="ChEBI" id="CHEBI:72841"/>
        <dbReference type="ChEBI" id="CHEBI:75158"/>
    </reaction>
    <physiologicalReaction direction="left-to-right" evidence="26">
        <dbReference type="Rhea" id="RHEA:40920"/>
    </physiologicalReaction>
</comment>
<protein>
    <recommendedName>
        <fullName evidence="3">Phospholipase B1, membrane-associated</fullName>
    </recommendedName>
    <alternativeName>
        <fullName evidence="16">Lysophospholipase</fullName>
    </alternativeName>
    <alternativeName>
        <fullName evidence="17">Phospholipase A2</fullName>
    </alternativeName>
    <alternativeName>
        <fullName evidence="19">Phospholipase B/lipase</fullName>
    </alternativeName>
    <alternativeName>
        <fullName evidence="18">Triacylglycerol lipase</fullName>
    </alternativeName>
</protein>
<evidence type="ECO:0000256" key="35">
    <source>
        <dbReference type="ARBA" id="ARBA00048656"/>
    </source>
</evidence>
<evidence type="ECO:0000256" key="30">
    <source>
        <dbReference type="ARBA" id="ARBA00048362"/>
    </source>
</evidence>
<evidence type="ECO:0000256" key="36">
    <source>
        <dbReference type="ARBA" id="ARBA00048699"/>
    </source>
</evidence>
<evidence type="ECO:0000256" key="14">
    <source>
        <dbReference type="ARBA" id="ARBA00023408"/>
    </source>
</evidence>
<keyword evidence="5" id="KW-0812">Transmembrane</keyword>
<evidence type="ECO:0000256" key="8">
    <source>
        <dbReference type="ARBA" id="ARBA00022801"/>
    </source>
</evidence>
<dbReference type="GO" id="GO:0050253">
    <property type="term" value="F:retinyl-palmitate esterase activity"/>
    <property type="evidence" value="ECO:0007669"/>
    <property type="project" value="TreeGrafter"/>
</dbReference>
<dbReference type="SUPFAM" id="SSF52266">
    <property type="entry name" value="SGNH hydrolase"/>
    <property type="match status" value="1"/>
</dbReference>
<accession>A0A8J1U1X7</accession>
<comment type="catalytic activity">
    <reaction evidence="42">
        <text>2-(9Z-octadecenoyl)-glycerol + H2O = glycerol + (9Z)-octadecenoate + H(+)</text>
        <dbReference type="Rhea" id="RHEA:38491"/>
        <dbReference type="ChEBI" id="CHEBI:15377"/>
        <dbReference type="ChEBI" id="CHEBI:15378"/>
        <dbReference type="ChEBI" id="CHEBI:17754"/>
        <dbReference type="ChEBI" id="CHEBI:30823"/>
        <dbReference type="ChEBI" id="CHEBI:73990"/>
    </reaction>
    <physiologicalReaction direction="left-to-right" evidence="42">
        <dbReference type="Rhea" id="RHEA:38492"/>
    </physiologicalReaction>
</comment>
<comment type="catalytic activity">
    <reaction evidence="33">
        <text>a 1-acyl-sn-glycero-3-phosphocholine + H2O = sn-glycerol 3-phosphocholine + a fatty acid + H(+)</text>
        <dbReference type="Rhea" id="RHEA:15177"/>
        <dbReference type="ChEBI" id="CHEBI:15377"/>
        <dbReference type="ChEBI" id="CHEBI:15378"/>
        <dbReference type="ChEBI" id="CHEBI:16870"/>
        <dbReference type="ChEBI" id="CHEBI:28868"/>
        <dbReference type="ChEBI" id="CHEBI:58168"/>
        <dbReference type="EC" id="3.1.1.5"/>
    </reaction>
    <physiologicalReaction direction="left-to-right" evidence="33">
        <dbReference type="Rhea" id="RHEA:15178"/>
    </physiologicalReaction>
</comment>
<dbReference type="GO" id="GO:0004806">
    <property type="term" value="F:triacylglycerol lipase activity"/>
    <property type="evidence" value="ECO:0007669"/>
    <property type="project" value="UniProtKB-EC"/>
</dbReference>
<comment type="catalytic activity">
    <reaction evidence="15">
        <text>a 1,2-diacyl-sn-glycero-3-phosphocholine + H2O = a 1-acyl-sn-glycero-3-phosphocholine + a fatty acid + H(+)</text>
        <dbReference type="Rhea" id="RHEA:15801"/>
        <dbReference type="ChEBI" id="CHEBI:15377"/>
        <dbReference type="ChEBI" id="CHEBI:15378"/>
        <dbReference type="ChEBI" id="CHEBI:28868"/>
        <dbReference type="ChEBI" id="CHEBI:57643"/>
        <dbReference type="ChEBI" id="CHEBI:58168"/>
        <dbReference type="EC" id="3.1.1.4"/>
    </reaction>
    <physiologicalReaction direction="left-to-right" evidence="15">
        <dbReference type="Rhea" id="RHEA:15802"/>
    </physiologicalReaction>
</comment>
<dbReference type="Gene3D" id="3.40.50.1110">
    <property type="entry name" value="SGNH hydrolase"/>
    <property type="match status" value="1"/>
</dbReference>
<comment type="catalytic activity">
    <reaction evidence="25">
        <text>2,3-di-(9Z)-octadecenoyl-sn-glycerol + H2O = 3-(9Z-octadecenoyl)-sn-glycerol + (9Z)-octadecenoate + H(+)</text>
        <dbReference type="Rhea" id="RHEA:42604"/>
        <dbReference type="ChEBI" id="CHEBI:15377"/>
        <dbReference type="ChEBI" id="CHEBI:15378"/>
        <dbReference type="ChEBI" id="CHEBI:30823"/>
        <dbReference type="ChEBI" id="CHEBI:75824"/>
        <dbReference type="ChEBI" id="CHEBI:75938"/>
    </reaction>
    <physiologicalReaction direction="left-to-right" evidence="25">
        <dbReference type="Rhea" id="RHEA:42605"/>
    </physiologicalReaction>
</comment>
<comment type="catalytic activity">
    <reaction evidence="14">
        <text>1-hexadecanoyl-2-(9Z,12Z-octadecadienoyl)-sn-glycero-3-phosphocholine + H2O = (9Z,12Z)-octadecadienoate + 1-hexadecanoyl-sn-glycero-3-phosphocholine + H(+)</text>
        <dbReference type="Rhea" id="RHEA:40811"/>
        <dbReference type="ChEBI" id="CHEBI:15377"/>
        <dbReference type="ChEBI" id="CHEBI:15378"/>
        <dbReference type="ChEBI" id="CHEBI:30245"/>
        <dbReference type="ChEBI" id="CHEBI:72998"/>
        <dbReference type="ChEBI" id="CHEBI:73002"/>
    </reaction>
    <physiologicalReaction direction="left-to-right" evidence="14">
        <dbReference type="Rhea" id="RHEA:40812"/>
    </physiologicalReaction>
</comment>
<dbReference type="OrthoDB" id="10265800at2759"/>
<dbReference type="Pfam" id="PF00657">
    <property type="entry name" value="Lipase_GDSL"/>
    <property type="match status" value="1"/>
</dbReference>
<evidence type="ECO:0000256" key="19">
    <source>
        <dbReference type="ARBA" id="ARBA00033022"/>
    </source>
</evidence>
<comment type="catalytic activity">
    <reaction evidence="22">
        <text>1,3-dihexadecanoyl-2-(9Z-octadecenoyl)glycerol + H2O = 1-hexadecanoyl-2-(9Z-octadecenoyl)-glycerol + hexadecanoate + H(+)</text>
        <dbReference type="Rhea" id="RHEA:40979"/>
        <dbReference type="ChEBI" id="CHEBI:7896"/>
        <dbReference type="ChEBI" id="CHEBI:15377"/>
        <dbReference type="ChEBI" id="CHEBI:15378"/>
        <dbReference type="ChEBI" id="CHEBI:75585"/>
        <dbReference type="ChEBI" id="CHEBI:75688"/>
    </reaction>
    <physiologicalReaction direction="left-to-right" evidence="22">
        <dbReference type="Rhea" id="RHEA:40980"/>
    </physiologicalReaction>
</comment>
<sequence length="473" mass="52804">MPMYGLVGWMVLILCKIANGQQAYIDDLKRNQMEDMRMLMYQKIQNNATLMNAFKERVKLSSEMPTKSVKFNCPMLKSPVKPTSVHSLRPGDIDIVAAMGDSITAGTGISAKTLPEMLIQYRGQSFSIGGDEDIHKVSTLPNILKYYNQKLLGYSQGDGTVDSYNAHLNLAVPGNEAHDMPGQARDLVDKLRREQGVDYDNDWKMITLFIGGNDLCAVCDDYDTYSATNYINYIQEALDILHAEVPRAFVNMVEVLDVGLLEELNDGLICSALHTVECHCAAFPPSGDGYKRFMEEIEDYQRLTEDLVKGGRYDTKDDFTVVVQPFLKYTKPPRNDDGSPDMSFFAPDCFHFSHKGHAAAAEALWNSMLEPLGLKRTEWRLGEPLECPSEESPYFATSKNRFTNVPKLDRESGNTPTPSLGNGVFVAVTIGTCMTLGVVVLAATVYTIKRRSGRSNEETIGLVRDHRSFTYTT</sequence>
<keyword evidence="8" id="KW-0378">Hydrolase</keyword>
<evidence type="ECO:0000256" key="27">
    <source>
        <dbReference type="ARBA" id="ARBA00048049"/>
    </source>
</evidence>